<evidence type="ECO:0000256" key="2">
    <source>
        <dbReference type="ARBA" id="ARBA00009409"/>
    </source>
</evidence>
<dbReference type="InterPro" id="IPR012319">
    <property type="entry name" value="FPG_cat"/>
</dbReference>
<dbReference type="Gene3D" id="1.10.8.50">
    <property type="match status" value="1"/>
</dbReference>
<dbReference type="GO" id="GO:0008534">
    <property type="term" value="F:oxidized purine nucleobase lesion DNA N-glycosylase activity"/>
    <property type="evidence" value="ECO:0007669"/>
    <property type="project" value="UniProtKB-EC"/>
</dbReference>
<evidence type="ECO:0000256" key="6">
    <source>
        <dbReference type="ARBA" id="ARBA00023204"/>
    </source>
</evidence>
<dbReference type="PROSITE" id="PS51068">
    <property type="entry name" value="FPG_CAT"/>
    <property type="match status" value="1"/>
</dbReference>
<evidence type="ECO:0000256" key="3">
    <source>
        <dbReference type="ARBA" id="ARBA00022763"/>
    </source>
</evidence>
<reference evidence="11" key="1">
    <citation type="journal article" date="2020" name="Nature">
        <title>Giant virus diversity and host interactions through global metagenomics.</title>
        <authorList>
            <person name="Schulz F."/>
            <person name="Roux S."/>
            <person name="Paez-Espino D."/>
            <person name="Jungbluth S."/>
            <person name="Walsh D.A."/>
            <person name="Denef V.J."/>
            <person name="McMahon K.D."/>
            <person name="Konstantinidis K.T."/>
            <person name="Eloe-Fadrosh E.A."/>
            <person name="Kyrpides N.C."/>
            <person name="Woyke T."/>
        </authorList>
    </citation>
    <scope>NUCLEOTIDE SEQUENCE</scope>
    <source>
        <strain evidence="11">GVMAG-M-3300025860-25</strain>
    </source>
</reference>
<dbReference type="Pfam" id="PF21025">
    <property type="entry name" value="Fapy_DNA_glyco_C"/>
    <property type="match status" value="1"/>
</dbReference>
<dbReference type="InterPro" id="IPR015886">
    <property type="entry name" value="H2TH_FPG"/>
</dbReference>
<dbReference type="InterPro" id="IPR035937">
    <property type="entry name" value="FPG_N"/>
</dbReference>
<dbReference type="GO" id="GO:0003906">
    <property type="term" value="F:DNA-(apurinic or apyrimidinic site) endonuclease activity"/>
    <property type="evidence" value="ECO:0007669"/>
    <property type="project" value="InterPro"/>
</dbReference>
<name>A0A6C0J9J5_9ZZZZ</name>
<dbReference type="Pfam" id="PF06831">
    <property type="entry name" value="H2TH"/>
    <property type="match status" value="1"/>
</dbReference>
<feature type="domain" description="Formamidopyrimidine-DNA glycosylase catalytic" evidence="10">
    <location>
        <begin position="2"/>
        <end position="111"/>
    </location>
</feature>
<dbReference type="EMBL" id="MN740335">
    <property type="protein sequence ID" value="QHU01197.1"/>
    <property type="molecule type" value="Genomic_DNA"/>
</dbReference>
<evidence type="ECO:0000256" key="4">
    <source>
        <dbReference type="ARBA" id="ARBA00022801"/>
    </source>
</evidence>
<dbReference type="SMART" id="SM00898">
    <property type="entry name" value="Fapy_DNA_glyco"/>
    <property type="match status" value="1"/>
</dbReference>
<comment type="similarity">
    <text evidence="2">Belongs to the FPG family.</text>
</comment>
<comment type="catalytic activity">
    <reaction evidence="1">
        <text>Hydrolysis of DNA containing ring-opened 7-methylguanine residues, releasing 2,6-diamino-4-hydroxy-5-(N-methyl)formamidopyrimidine.</text>
        <dbReference type="EC" id="3.2.2.23"/>
    </reaction>
</comment>
<proteinExistence type="inferred from homology"/>
<dbReference type="SUPFAM" id="SSF81624">
    <property type="entry name" value="N-terminal domain of MutM-like DNA repair proteins"/>
    <property type="match status" value="1"/>
</dbReference>
<keyword evidence="8" id="KW-0511">Multifunctional enzyme</keyword>
<accession>A0A6C0J9J5</accession>
<dbReference type="PANTHER" id="PTHR22993:SF9">
    <property type="entry name" value="FORMAMIDOPYRIMIDINE-DNA GLYCOSYLASE"/>
    <property type="match status" value="1"/>
</dbReference>
<dbReference type="SUPFAM" id="SSF46946">
    <property type="entry name" value="S13-like H2TH domain"/>
    <property type="match status" value="1"/>
</dbReference>
<evidence type="ECO:0000313" key="11">
    <source>
        <dbReference type="EMBL" id="QHU01197.1"/>
    </source>
</evidence>
<evidence type="ECO:0000256" key="1">
    <source>
        <dbReference type="ARBA" id="ARBA00001668"/>
    </source>
</evidence>
<dbReference type="GO" id="GO:0006284">
    <property type="term" value="P:base-excision repair"/>
    <property type="evidence" value="ECO:0007669"/>
    <property type="project" value="InterPro"/>
</dbReference>
<keyword evidence="4" id="KW-0378">Hydrolase</keyword>
<evidence type="ECO:0000259" key="10">
    <source>
        <dbReference type="PROSITE" id="PS51068"/>
    </source>
</evidence>
<evidence type="ECO:0000256" key="9">
    <source>
        <dbReference type="ARBA" id="ARBA00023295"/>
    </source>
</evidence>
<dbReference type="SMART" id="SM01232">
    <property type="entry name" value="H2TH"/>
    <property type="match status" value="1"/>
</dbReference>
<keyword evidence="7" id="KW-0456">Lyase</keyword>
<dbReference type="GO" id="GO:0008270">
    <property type="term" value="F:zinc ion binding"/>
    <property type="evidence" value="ECO:0007669"/>
    <property type="project" value="InterPro"/>
</dbReference>
<sequence>MPEGPEVKSMTIQLNKYLVGKTLHQVILHSGRYTKKNPDNFTKFIEISPLKIIEVRNKGKFIWFQFEKNWSMWNTLGMTGGWNLEKGPHNRLELVLGDGKSIWFNDVRNFGTIKFCDNKKDLEDKIRKLGPDILEEEFTFSIFENLMTKSKIKEKTIPEIFMNQSYLSGIGNYLKSEILYESKISPHRKLESLSVKDLEAIYHNIKKISFNSFNAGGATIRNYSNIESVKGLFNFQFKVYQLKKDLLGHNVIKIDTKDKRTTHWVPEVQI</sequence>
<evidence type="ECO:0000256" key="5">
    <source>
        <dbReference type="ARBA" id="ARBA00023125"/>
    </source>
</evidence>
<keyword evidence="6" id="KW-0234">DNA repair</keyword>
<keyword evidence="5" id="KW-0238">DNA-binding</keyword>
<dbReference type="PANTHER" id="PTHR22993">
    <property type="entry name" value="FORMAMIDOPYRIMIDINE-DNA GLYCOSYLASE"/>
    <property type="match status" value="1"/>
</dbReference>
<evidence type="ECO:0000256" key="8">
    <source>
        <dbReference type="ARBA" id="ARBA00023268"/>
    </source>
</evidence>
<keyword evidence="3" id="KW-0227">DNA damage</keyword>
<organism evidence="11">
    <name type="scientific">viral metagenome</name>
    <dbReference type="NCBI Taxonomy" id="1070528"/>
    <lineage>
        <taxon>unclassified sequences</taxon>
        <taxon>metagenomes</taxon>
        <taxon>organismal metagenomes</taxon>
    </lineage>
</organism>
<dbReference type="InterPro" id="IPR049392">
    <property type="entry name" value="FPG_C"/>
</dbReference>
<dbReference type="InterPro" id="IPR010979">
    <property type="entry name" value="Ribosomal_uS13-like_H2TH"/>
</dbReference>
<evidence type="ECO:0000256" key="7">
    <source>
        <dbReference type="ARBA" id="ARBA00023239"/>
    </source>
</evidence>
<protein>
    <recommendedName>
        <fullName evidence="10">Formamidopyrimidine-DNA glycosylase catalytic domain-containing protein</fullName>
    </recommendedName>
</protein>
<dbReference type="Pfam" id="PF01149">
    <property type="entry name" value="Fapy_DNA_glyco"/>
    <property type="match status" value="1"/>
</dbReference>
<dbReference type="Gene3D" id="3.20.190.10">
    <property type="entry name" value="MutM-like, N-terminal"/>
    <property type="match status" value="1"/>
</dbReference>
<dbReference type="GO" id="GO:0003684">
    <property type="term" value="F:damaged DNA binding"/>
    <property type="evidence" value="ECO:0007669"/>
    <property type="project" value="InterPro"/>
</dbReference>
<dbReference type="GO" id="GO:0016829">
    <property type="term" value="F:lyase activity"/>
    <property type="evidence" value="ECO:0007669"/>
    <property type="project" value="UniProtKB-KW"/>
</dbReference>
<keyword evidence="9" id="KW-0326">Glycosidase</keyword>
<dbReference type="AlphaFoldDB" id="A0A6C0J9J5"/>